<organism evidence="1">
    <name type="scientific">Sulfurisphaera javensis</name>
    <dbReference type="NCBI Taxonomy" id="2049879"/>
    <lineage>
        <taxon>Archaea</taxon>
        <taxon>Thermoproteota</taxon>
        <taxon>Thermoprotei</taxon>
        <taxon>Sulfolobales</taxon>
        <taxon>Sulfolobaceae</taxon>
        <taxon>Sulfurisphaera</taxon>
    </lineage>
</organism>
<sequence>MEEFRSPYVDRKLIGYVRDNPNTTLDTKEVYTLFADMREDEIYTQARRLANSILEGEEYRPYLAK</sequence>
<gene>
    <name evidence="1" type="ORF">SJAV_26670</name>
</gene>
<protein>
    <submittedName>
        <fullName evidence="1">Uncharacterized protein</fullName>
    </submittedName>
</protein>
<name>A0AAT9GVM3_9CREN</name>
<dbReference type="EMBL" id="AP031322">
    <property type="protein sequence ID" value="BFH74723.1"/>
    <property type="molecule type" value="Genomic_DNA"/>
</dbReference>
<reference evidence="1" key="1">
    <citation type="submission" date="2024-03" db="EMBL/GenBank/DDBJ databases">
        <title>Complete genome sequence of Sulfurisphaera javensis strain KD-1.</title>
        <authorList>
            <person name="Sakai H."/>
            <person name="Nur N."/>
            <person name="Suwanto A."/>
            <person name="Kurosawa N."/>
        </authorList>
    </citation>
    <scope>NUCLEOTIDE SEQUENCE</scope>
    <source>
        <strain evidence="1">KD-1</strain>
    </source>
</reference>
<accession>A0AAT9GVM3</accession>
<proteinExistence type="predicted"/>
<dbReference type="KEGG" id="sjv:SJAV_26670"/>
<dbReference type="AlphaFoldDB" id="A0AAT9GVM3"/>
<evidence type="ECO:0000313" key="1">
    <source>
        <dbReference type="EMBL" id="BFH74723.1"/>
    </source>
</evidence>